<feature type="domain" description="7TM GPCR serpentine receptor class x (Srx)" evidence="1">
    <location>
        <begin position="44"/>
        <end position="99"/>
    </location>
</feature>
<gene>
    <name evidence="2" type="ORF">KIN20_023400</name>
</gene>
<organism evidence="2 3">
    <name type="scientific">Parelaphostrongylus tenuis</name>
    <name type="common">Meningeal worm</name>
    <dbReference type="NCBI Taxonomy" id="148309"/>
    <lineage>
        <taxon>Eukaryota</taxon>
        <taxon>Metazoa</taxon>
        <taxon>Ecdysozoa</taxon>
        <taxon>Nematoda</taxon>
        <taxon>Chromadorea</taxon>
        <taxon>Rhabditida</taxon>
        <taxon>Rhabditina</taxon>
        <taxon>Rhabditomorpha</taxon>
        <taxon>Strongyloidea</taxon>
        <taxon>Metastrongylidae</taxon>
        <taxon>Parelaphostrongylus</taxon>
    </lineage>
</organism>
<keyword evidence="3" id="KW-1185">Reference proteome</keyword>
<evidence type="ECO:0000313" key="2">
    <source>
        <dbReference type="EMBL" id="KAJ1363515.1"/>
    </source>
</evidence>
<sequence>MNSHNSAGIRTNAIQRRRQNMEVRLFKQVKRLGNHGSAQKMPCQNFERIHSFFFQTLCQNALFVCQLISSYWISLYFENQWAKFFTDTFIWELSHALDGERHCYIAVFHVCSSQCHRLTYLKAVAMFYEPKIDADNN</sequence>
<dbReference type="AlphaFoldDB" id="A0AAD5MRP3"/>
<evidence type="ECO:0000313" key="3">
    <source>
        <dbReference type="Proteomes" id="UP001196413"/>
    </source>
</evidence>
<name>A0AAD5MRP3_PARTN</name>
<comment type="caution">
    <text evidence="2">The sequence shown here is derived from an EMBL/GenBank/DDBJ whole genome shotgun (WGS) entry which is preliminary data.</text>
</comment>
<reference evidence="2" key="1">
    <citation type="submission" date="2021-06" db="EMBL/GenBank/DDBJ databases">
        <title>Parelaphostrongylus tenuis whole genome reference sequence.</title>
        <authorList>
            <person name="Garwood T.J."/>
            <person name="Larsen P.A."/>
            <person name="Fountain-Jones N.M."/>
            <person name="Garbe J.R."/>
            <person name="Macchietto M.G."/>
            <person name="Kania S.A."/>
            <person name="Gerhold R.W."/>
            <person name="Richards J.E."/>
            <person name="Wolf T.M."/>
        </authorList>
    </citation>
    <scope>NUCLEOTIDE SEQUENCE</scope>
    <source>
        <strain evidence="2">MNPRO001-30</strain>
        <tissue evidence="2">Meninges</tissue>
    </source>
</reference>
<proteinExistence type="predicted"/>
<dbReference type="InterPro" id="IPR019430">
    <property type="entry name" value="7TM_GPCR_serpentine_rcpt_Srx"/>
</dbReference>
<evidence type="ECO:0000259" key="1">
    <source>
        <dbReference type="Pfam" id="PF10328"/>
    </source>
</evidence>
<accession>A0AAD5MRP3</accession>
<protein>
    <recommendedName>
        <fullName evidence="1">7TM GPCR serpentine receptor class x (Srx) domain-containing protein</fullName>
    </recommendedName>
</protein>
<dbReference type="Proteomes" id="UP001196413">
    <property type="component" value="Unassembled WGS sequence"/>
</dbReference>
<dbReference type="EMBL" id="JAHQIW010004747">
    <property type="protein sequence ID" value="KAJ1363515.1"/>
    <property type="molecule type" value="Genomic_DNA"/>
</dbReference>
<dbReference type="Pfam" id="PF10328">
    <property type="entry name" value="7TM_GPCR_Srx"/>
    <property type="match status" value="1"/>
</dbReference>